<dbReference type="AlphaFoldDB" id="A0A6I4TBP7"/>
<evidence type="ECO:0000313" key="2">
    <source>
        <dbReference type="Proteomes" id="UP000439522"/>
    </source>
</evidence>
<dbReference type="InterPro" id="IPR009562">
    <property type="entry name" value="DUF1178"/>
</dbReference>
<evidence type="ECO:0000313" key="1">
    <source>
        <dbReference type="EMBL" id="MXO74087.1"/>
    </source>
</evidence>
<dbReference type="PIRSF" id="PIRSF032131">
    <property type="entry name" value="UCP032131"/>
    <property type="match status" value="1"/>
</dbReference>
<dbReference type="Proteomes" id="UP000439522">
    <property type="component" value="Unassembled WGS sequence"/>
</dbReference>
<organism evidence="1 2">
    <name type="scientific">Tsuneonella aeria</name>
    <dbReference type="NCBI Taxonomy" id="1837929"/>
    <lineage>
        <taxon>Bacteria</taxon>
        <taxon>Pseudomonadati</taxon>
        <taxon>Pseudomonadota</taxon>
        <taxon>Alphaproteobacteria</taxon>
        <taxon>Sphingomonadales</taxon>
        <taxon>Erythrobacteraceae</taxon>
        <taxon>Tsuneonella</taxon>
    </lineage>
</organism>
<comment type="caution">
    <text evidence="1">The sequence shown here is derived from an EMBL/GenBank/DDBJ whole genome shotgun (WGS) entry which is preliminary data.</text>
</comment>
<keyword evidence="2" id="KW-1185">Reference proteome</keyword>
<reference evidence="1 2" key="1">
    <citation type="submission" date="2019-12" db="EMBL/GenBank/DDBJ databases">
        <title>Genomic-based taxomic classification of the family Erythrobacteraceae.</title>
        <authorList>
            <person name="Xu L."/>
        </authorList>
    </citation>
    <scope>NUCLEOTIDE SEQUENCE [LARGE SCALE GENOMIC DNA]</scope>
    <source>
        <strain evidence="1 2">100921-2</strain>
    </source>
</reference>
<proteinExistence type="predicted"/>
<dbReference type="OrthoDB" id="9799894at2"/>
<name>A0A6I4TBP7_9SPHN</name>
<accession>A0A6I4TBP7</accession>
<protein>
    <submittedName>
        <fullName evidence="1">DUF1178 family protein</fullName>
    </submittedName>
</protein>
<dbReference type="EMBL" id="WTZA01000001">
    <property type="protein sequence ID" value="MXO74087.1"/>
    <property type="molecule type" value="Genomic_DNA"/>
</dbReference>
<sequence>MIVFDLACANGHRFEAWFGSSRSFAEQADRGLVSCPECGNTAVTKAPMAPAVAPKGNARSNPAEGRDRINAVSPEVANAMKALAAAQREALKNSTWVGSSFADVSRAMHYGERDHATIHGQATPQEAQALHDEGVPVLPLPFPVTPPHKLN</sequence>
<gene>
    <name evidence="1" type="ORF">GRI40_02485</name>
</gene>
<dbReference type="Pfam" id="PF06676">
    <property type="entry name" value="DUF1178"/>
    <property type="match status" value="1"/>
</dbReference>
<dbReference type="RefSeq" id="WP_160609874.1">
    <property type="nucleotide sequence ID" value="NZ_WTZA01000001.1"/>
</dbReference>